<dbReference type="Proteomes" id="UP001362999">
    <property type="component" value="Unassembled WGS sequence"/>
</dbReference>
<keyword evidence="2" id="KW-1185">Reference proteome</keyword>
<evidence type="ECO:0000313" key="1">
    <source>
        <dbReference type="EMBL" id="KAK6991461.1"/>
    </source>
</evidence>
<dbReference type="AlphaFoldDB" id="A0AAV9ZSG5"/>
<gene>
    <name evidence="1" type="ORF">R3P38DRAFT_3438696</name>
</gene>
<feature type="non-terminal residue" evidence="1">
    <location>
        <position position="1"/>
    </location>
</feature>
<evidence type="ECO:0000313" key="2">
    <source>
        <dbReference type="Proteomes" id="UP001362999"/>
    </source>
</evidence>
<proteinExistence type="predicted"/>
<name>A0AAV9ZSG5_9AGAR</name>
<protein>
    <submittedName>
        <fullName evidence="1">Uncharacterized protein</fullName>
    </submittedName>
</protein>
<dbReference type="EMBL" id="JAWWNJ010000117">
    <property type="protein sequence ID" value="KAK6991461.1"/>
    <property type="molecule type" value="Genomic_DNA"/>
</dbReference>
<sequence length="752" mass="83598">IFPNAIKEGWGASKLLSQLRLAADWEYIARNYTPYEIDLAILIYELGGNGALYALNHSIFALPSRNTIQPYRRQRRIIPSVDKLRITDVSANITAMYGDHSNSEPNSTTPSRCGHSLSLDELAMEREISVMEDTDKMAGFCLEHLKSSGLQSVKIGPDIAGIQAAVDAVREGRVHIAHEACVAAISRLAGTKYGAKPIYIGPTCKKSSWQETMRTIQILVEAWKRSPDGERKNGPLFSVSTDGCPRRRRALFMLCMHDEIRPGNPIYEYVKNLPGLNLRVGANNLTADSDYKHEFKRIRGDLCSNAGMVIKNVCVNRELLSLWLERLPDHDWSETSIHALLDPADGQNVSKAIKLLLCIAELGKLDLANYDPSEGAELEALSLLGEMFHALLEPFINVRLSLSEQIESLVRFSHLLCALYMQNGTSFMSNQLYSDLQTMVKNAILTVPKVRLINGRLKVYICLLGDDVLEALFGRCRMIGGHSPNCNVCQLRDRLASAMNLDSIFESHPELERKPERLKLMRMRDLDHIRPSSFAGELSADSCDLQMCWSRAVSNADKILLKYGVKMPLSFAKLFQQPNTDLMRPFGGKYPAISSEVDRSMASPRGPIPALPASALDSAGNPRQFSLNIDFDSMLAEEASAQEMPPHTMFAKIDDAGHLTHKKSVVRELFDMTHDNHSSHDRLHRIRGYTIGGKSWNREGLEQASLATHFSLGNIFSTVICYNQTHLGIAIGKCTGIKNGPPNSKSPSLPLV</sequence>
<comment type="caution">
    <text evidence="1">The sequence shown here is derived from an EMBL/GenBank/DDBJ whole genome shotgun (WGS) entry which is preliminary data.</text>
</comment>
<organism evidence="1 2">
    <name type="scientific">Favolaschia claudopus</name>
    <dbReference type="NCBI Taxonomy" id="2862362"/>
    <lineage>
        <taxon>Eukaryota</taxon>
        <taxon>Fungi</taxon>
        <taxon>Dikarya</taxon>
        <taxon>Basidiomycota</taxon>
        <taxon>Agaricomycotina</taxon>
        <taxon>Agaricomycetes</taxon>
        <taxon>Agaricomycetidae</taxon>
        <taxon>Agaricales</taxon>
        <taxon>Marasmiineae</taxon>
        <taxon>Mycenaceae</taxon>
        <taxon>Favolaschia</taxon>
    </lineage>
</organism>
<reference evidence="1 2" key="1">
    <citation type="journal article" date="2024" name="J Genomics">
        <title>Draft genome sequencing and assembly of Favolaschia claudopus CIRM-BRFM 2984 isolated from oak limbs.</title>
        <authorList>
            <person name="Navarro D."/>
            <person name="Drula E."/>
            <person name="Chaduli D."/>
            <person name="Cazenave R."/>
            <person name="Ahrendt S."/>
            <person name="Wang J."/>
            <person name="Lipzen A."/>
            <person name="Daum C."/>
            <person name="Barry K."/>
            <person name="Grigoriev I.V."/>
            <person name="Favel A."/>
            <person name="Rosso M.N."/>
            <person name="Martin F."/>
        </authorList>
    </citation>
    <scope>NUCLEOTIDE SEQUENCE [LARGE SCALE GENOMIC DNA]</scope>
    <source>
        <strain evidence="1 2">CIRM-BRFM 2984</strain>
    </source>
</reference>
<feature type="non-terminal residue" evidence="1">
    <location>
        <position position="752"/>
    </location>
</feature>
<accession>A0AAV9ZSG5</accession>